<dbReference type="Gene3D" id="3.30.200.20">
    <property type="entry name" value="Phosphorylase Kinase, domain 1"/>
    <property type="match status" value="1"/>
</dbReference>
<gene>
    <name evidence="1" type="ORF">PHYPO_G00188420</name>
</gene>
<comment type="caution">
    <text evidence="1">The sequence shown here is derived from an EMBL/GenBank/DDBJ whole genome shotgun (WGS) entry which is preliminary data.</text>
</comment>
<reference evidence="1 2" key="1">
    <citation type="submission" date="2019-06" db="EMBL/GenBank/DDBJ databases">
        <title>A chromosome-scale genome assembly of the striped catfish, Pangasianodon hypophthalmus.</title>
        <authorList>
            <person name="Wen M."/>
            <person name="Zahm M."/>
            <person name="Roques C."/>
            <person name="Cabau C."/>
            <person name="Klopp C."/>
            <person name="Donnadieu C."/>
            <person name="Jouanno E."/>
            <person name="Avarre J.-C."/>
            <person name="Campet M."/>
            <person name="Ha T.T.T."/>
            <person name="Dugue R."/>
            <person name="Lampietro C."/>
            <person name="Louis A."/>
            <person name="Herpin A."/>
            <person name="Echchiki A."/>
            <person name="Berthelot C."/>
            <person name="Parey E."/>
            <person name="Roest-Crollius H."/>
            <person name="Braasch I."/>
            <person name="Postlethwait J."/>
            <person name="Bobe J."/>
            <person name="Montfort J."/>
            <person name="Bouchez O."/>
            <person name="Begum T."/>
            <person name="Schartl M."/>
            <person name="Guiguen Y."/>
        </authorList>
    </citation>
    <scope>NUCLEOTIDE SEQUENCE [LARGE SCALE GENOMIC DNA]</scope>
    <source>
        <strain evidence="1 2">Indonesia</strain>
        <tissue evidence="1">Blood</tissue>
    </source>
</reference>
<dbReference type="Proteomes" id="UP000327468">
    <property type="component" value="Chromosome 4"/>
</dbReference>
<evidence type="ECO:0000313" key="1">
    <source>
        <dbReference type="EMBL" id="KAB5578955.1"/>
    </source>
</evidence>
<dbReference type="EMBL" id="VFJC01000005">
    <property type="protein sequence ID" value="KAB5578955.1"/>
    <property type="molecule type" value="Genomic_DNA"/>
</dbReference>
<name>A0A5N5PHE5_PANHP</name>
<sequence length="105" mass="11799">MSAGESLSARFEKIDCMLKDPKSEINTDCLLDGLDALVYDLDFPALRKNKSIDNFLSRYTLSSEAGLPPPLLTSCSFFYRSLPASVRTESDLRWEFSFLFISSSV</sequence>
<evidence type="ECO:0000313" key="2">
    <source>
        <dbReference type="Proteomes" id="UP000327468"/>
    </source>
</evidence>
<organism evidence="1 2">
    <name type="scientific">Pangasianodon hypophthalmus</name>
    <name type="common">Striped catfish</name>
    <name type="synonym">Helicophagus hypophthalmus</name>
    <dbReference type="NCBI Taxonomy" id="310915"/>
    <lineage>
        <taxon>Eukaryota</taxon>
        <taxon>Metazoa</taxon>
        <taxon>Chordata</taxon>
        <taxon>Craniata</taxon>
        <taxon>Vertebrata</taxon>
        <taxon>Euteleostomi</taxon>
        <taxon>Actinopterygii</taxon>
        <taxon>Neopterygii</taxon>
        <taxon>Teleostei</taxon>
        <taxon>Ostariophysi</taxon>
        <taxon>Siluriformes</taxon>
        <taxon>Pangasiidae</taxon>
        <taxon>Pangasianodon</taxon>
    </lineage>
</organism>
<protein>
    <submittedName>
        <fullName evidence="1">Uncharacterized protein</fullName>
    </submittedName>
</protein>
<dbReference type="AlphaFoldDB" id="A0A5N5PHE5"/>
<accession>A0A5N5PHE5</accession>
<keyword evidence="2" id="KW-1185">Reference proteome</keyword>
<proteinExistence type="predicted"/>